<dbReference type="HOGENOM" id="CLU_3299648_0_0_1"/>
<accession>C8ZDX5</accession>
<name>C8ZDX5_YEAS8</name>
<evidence type="ECO:0000313" key="1">
    <source>
        <dbReference type="EMBL" id="CAY81591.1"/>
    </source>
</evidence>
<dbReference type="EMBL" id="FN393080">
    <property type="protein sequence ID" value="CAY81591.1"/>
    <property type="molecule type" value="Genomic_DNA"/>
</dbReference>
<dbReference type="AlphaFoldDB" id="C8ZDX5"/>
<reference evidence="1" key="1">
    <citation type="journal article" date="2009" name="Proc. Natl. Acad. Sci. U.S.A.">
        <title>Eukaryote-to-eukaryote gene transfer events revealed by the genome sequence of the wine yeast Saccharomyces cerevisiae EC1118.</title>
        <authorList>
            <person name="Novo M."/>
            <person name="Bigey F."/>
            <person name="Beyne E."/>
            <person name="Galeote V."/>
            <person name="Gavory F."/>
            <person name="Mallet S."/>
            <person name="Cambot B."/>
            <person name="Legras J.L."/>
            <person name="Wincker P."/>
            <person name="Casaregola S."/>
            <person name="Dequin S."/>
        </authorList>
    </citation>
    <scope>NUCLEOTIDE SEQUENCE [LARGE SCALE GENOMIC DNA]</scope>
    <source>
        <strain evidence="1">Lalvin EC1118</strain>
        <strain>Lalvin EC1118 / Prise de mousse</strain>
    </source>
</reference>
<organism evidence="1">
    <name type="scientific">Saccharomyces cerevisiae (strain Lalvin EC1118 / Prise de mousse)</name>
    <name type="common">Baker's yeast</name>
    <dbReference type="NCBI Taxonomy" id="643680"/>
    <lineage>
        <taxon>Eukaryota</taxon>
        <taxon>Fungi</taxon>
        <taxon>Dikarya</taxon>
        <taxon>Ascomycota</taxon>
        <taxon>Saccharomycotina</taxon>
        <taxon>Saccharomycetes</taxon>
        <taxon>Saccharomycetales</taxon>
        <taxon>Saccharomycetaceae</taxon>
        <taxon>Saccharomyces</taxon>
    </lineage>
</organism>
<sequence length="40" mass="4623">MIRVFIGSLPMLDLKNRVSSYWHFSSTPVARRITGHTCLM</sequence>
<protein>
    <submittedName>
        <fullName evidence="1">EC1118_1L7_2388p</fullName>
    </submittedName>
</protein>
<proteinExistence type="predicted"/>
<gene>
    <name evidence="1" type="ORF">EC1118_1L7_2388g</name>
</gene>